<feature type="binding site" evidence="6">
    <location>
        <begin position="53"/>
        <end position="54"/>
    </location>
    <ligand>
        <name>NAD(+)</name>
        <dbReference type="ChEBI" id="CHEBI:57540"/>
    </ligand>
</feature>
<dbReference type="AlphaFoldDB" id="A0AAU7VA02"/>
<keyword evidence="1 6" id="KW-0808">Transferase</keyword>
<dbReference type="GO" id="GO:0046872">
    <property type="term" value="F:metal ion binding"/>
    <property type="evidence" value="ECO:0007669"/>
    <property type="project" value="UniProtKB-UniRule"/>
</dbReference>
<evidence type="ECO:0000256" key="4">
    <source>
        <dbReference type="ARBA" id="ARBA00023027"/>
    </source>
</evidence>
<keyword evidence="3 6" id="KW-0521">NADP</keyword>
<comment type="similarity">
    <text evidence="6">Belongs to the NAD kinase family.</text>
</comment>
<evidence type="ECO:0000256" key="3">
    <source>
        <dbReference type="ARBA" id="ARBA00022857"/>
    </source>
</evidence>
<keyword evidence="2 6" id="KW-0418">Kinase</keyword>
<dbReference type="EMBL" id="CP138335">
    <property type="protein sequence ID" value="XBW08857.1"/>
    <property type="molecule type" value="Genomic_DNA"/>
</dbReference>
<keyword evidence="6" id="KW-0067">ATP-binding</keyword>
<dbReference type="PANTHER" id="PTHR20275:SF0">
    <property type="entry name" value="NAD KINASE"/>
    <property type="match status" value="1"/>
</dbReference>
<reference evidence="7" key="1">
    <citation type="submission" date="2023-11" db="EMBL/GenBank/DDBJ databases">
        <title>Scrofimicrobium hongkongense sp. nov., isolated from a patient with peritonitis.</title>
        <authorList>
            <person name="Lao H.Y."/>
            <person name="Wong A.Y.P."/>
            <person name="Ng T.L."/>
            <person name="Wong R.Y.L."/>
            <person name="Yau M.C.Y."/>
            <person name="Lam J.Y.W."/>
            <person name="Siu G.K.H."/>
        </authorList>
    </citation>
    <scope>NUCLEOTIDE SEQUENCE</scope>
    <source>
        <strain evidence="7">R131</strain>
    </source>
</reference>
<evidence type="ECO:0000256" key="2">
    <source>
        <dbReference type="ARBA" id="ARBA00022777"/>
    </source>
</evidence>
<dbReference type="GO" id="GO:0006741">
    <property type="term" value="P:NADP+ biosynthetic process"/>
    <property type="evidence" value="ECO:0007669"/>
    <property type="project" value="UniProtKB-UniRule"/>
</dbReference>
<dbReference type="HAMAP" id="MF_00361">
    <property type="entry name" value="NAD_kinase"/>
    <property type="match status" value="1"/>
</dbReference>
<dbReference type="InterPro" id="IPR002504">
    <property type="entry name" value="NADK"/>
</dbReference>
<dbReference type="Pfam" id="PF20143">
    <property type="entry name" value="NAD_kinase_C"/>
    <property type="match status" value="1"/>
</dbReference>
<dbReference type="EC" id="2.7.1.23" evidence="6"/>
<dbReference type="InterPro" id="IPR017437">
    <property type="entry name" value="ATP-NAD_kinase_PpnK-typ_C"/>
</dbReference>
<protein>
    <recommendedName>
        <fullName evidence="6">NAD kinase</fullName>
        <ecNumber evidence="6">2.7.1.23</ecNumber>
    </recommendedName>
    <alternativeName>
        <fullName evidence="6">ATP-dependent NAD kinase</fullName>
    </alternativeName>
</protein>
<dbReference type="PANTHER" id="PTHR20275">
    <property type="entry name" value="NAD KINASE"/>
    <property type="match status" value="1"/>
</dbReference>
<comment type="cofactor">
    <cofactor evidence="6">
        <name>a divalent metal cation</name>
        <dbReference type="ChEBI" id="CHEBI:60240"/>
    </cofactor>
</comment>
<dbReference type="GO" id="GO:0051287">
    <property type="term" value="F:NAD binding"/>
    <property type="evidence" value="ECO:0007669"/>
    <property type="project" value="UniProtKB-ARBA"/>
</dbReference>
<evidence type="ECO:0000256" key="5">
    <source>
        <dbReference type="ARBA" id="ARBA00047925"/>
    </source>
</evidence>
<dbReference type="Gene3D" id="2.60.200.30">
    <property type="entry name" value="Probable inorganic polyphosphate/atp-NAD kinase, domain 2"/>
    <property type="match status" value="1"/>
</dbReference>
<dbReference type="GO" id="GO:0005737">
    <property type="term" value="C:cytoplasm"/>
    <property type="evidence" value="ECO:0007669"/>
    <property type="project" value="UniProtKB-SubCell"/>
</dbReference>
<sequence>MAKRILLECHPNREDVGPAADTVRAVAAALGMQVTVSPDPDQPPELVLALGGDGTFLAGARTARHYDIPLLGLNFGHMGFLADTSDDSLEVVVERIRRDAFEVENRMTLEVEIISPLGALARQWALNEAAILHSDLAHPADLAFAVDGQVVSTYGADGIILATPTGSTAYSFSAGGPVVWPDTEAIVMAPLGAHGLFTRPLVVSPNSVLEVGILPSNRRAPQVWIDGLLALDAPAGSVVMTTRGARPVRLARLENHPFSERLVNKFNLPVSGWRSPRPHGPNR</sequence>
<dbReference type="Gene3D" id="3.40.50.10330">
    <property type="entry name" value="Probable inorganic polyphosphate/atp-NAD kinase, domain 1"/>
    <property type="match status" value="1"/>
</dbReference>
<evidence type="ECO:0000256" key="6">
    <source>
        <dbReference type="HAMAP-Rule" id="MF_00361"/>
    </source>
</evidence>
<feature type="binding site" evidence="6">
    <location>
        <begin position="127"/>
        <end position="128"/>
    </location>
    <ligand>
        <name>NAD(+)</name>
        <dbReference type="ChEBI" id="CHEBI:57540"/>
    </ligand>
</feature>
<dbReference type="GO" id="GO:0005524">
    <property type="term" value="F:ATP binding"/>
    <property type="evidence" value="ECO:0007669"/>
    <property type="project" value="UniProtKB-KW"/>
</dbReference>
<dbReference type="GO" id="GO:0019674">
    <property type="term" value="P:NAD+ metabolic process"/>
    <property type="evidence" value="ECO:0007669"/>
    <property type="project" value="InterPro"/>
</dbReference>
<gene>
    <name evidence="6" type="primary">nadK</name>
    <name evidence="7" type="ORF">SAC06_04705</name>
</gene>
<comment type="caution">
    <text evidence="6">Lacks conserved residue(s) required for the propagation of feature annotation.</text>
</comment>
<dbReference type="SUPFAM" id="SSF111331">
    <property type="entry name" value="NAD kinase/diacylglycerol kinase-like"/>
    <property type="match status" value="1"/>
</dbReference>
<organism evidence="7">
    <name type="scientific">Scrofimicrobium appendicitidis</name>
    <dbReference type="NCBI Taxonomy" id="3079930"/>
    <lineage>
        <taxon>Bacteria</taxon>
        <taxon>Bacillati</taxon>
        <taxon>Actinomycetota</taxon>
        <taxon>Actinomycetes</taxon>
        <taxon>Actinomycetales</taxon>
        <taxon>Actinomycetaceae</taxon>
        <taxon>Scrofimicrobium</taxon>
    </lineage>
</organism>
<feature type="active site" description="Proton acceptor" evidence="6">
    <location>
        <position position="53"/>
    </location>
</feature>
<evidence type="ECO:0000313" key="7">
    <source>
        <dbReference type="EMBL" id="XBW08857.1"/>
    </source>
</evidence>
<keyword evidence="6" id="KW-0963">Cytoplasm</keyword>
<dbReference type="GO" id="GO:0003951">
    <property type="term" value="F:NAD+ kinase activity"/>
    <property type="evidence" value="ECO:0007669"/>
    <property type="project" value="UniProtKB-UniRule"/>
</dbReference>
<feature type="binding site" evidence="6">
    <location>
        <position position="157"/>
    </location>
    <ligand>
        <name>NAD(+)</name>
        <dbReference type="ChEBI" id="CHEBI:57540"/>
    </ligand>
</feature>
<dbReference type="NCBIfam" id="NF002892">
    <property type="entry name" value="PRK03372.1"/>
    <property type="match status" value="1"/>
</dbReference>
<evidence type="ECO:0000256" key="1">
    <source>
        <dbReference type="ARBA" id="ARBA00022679"/>
    </source>
</evidence>
<keyword evidence="6" id="KW-0547">Nucleotide-binding</keyword>
<comment type="catalytic activity">
    <reaction evidence="5 6">
        <text>NAD(+) + ATP = ADP + NADP(+) + H(+)</text>
        <dbReference type="Rhea" id="RHEA:18629"/>
        <dbReference type="ChEBI" id="CHEBI:15378"/>
        <dbReference type="ChEBI" id="CHEBI:30616"/>
        <dbReference type="ChEBI" id="CHEBI:57540"/>
        <dbReference type="ChEBI" id="CHEBI:58349"/>
        <dbReference type="ChEBI" id="CHEBI:456216"/>
        <dbReference type="EC" id="2.7.1.23"/>
    </reaction>
</comment>
<accession>A0AAU7VA02</accession>
<dbReference type="InterPro" id="IPR016064">
    <property type="entry name" value="NAD/diacylglycerol_kinase_sf"/>
</dbReference>
<feature type="binding site" evidence="6">
    <location>
        <begin position="168"/>
        <end position="173"/>
    </location>
    <ligand>
        <name>NAD(+)</name>
        <dbReference type="ChEBI" id="CHEBI:57540"/>
    </ligand>
</feature>
<name>A0AAU7VA02_9ACTO</name>
<dbReference type="Pfam" id="PF01513">
    <property type="entry name" value="NAD_kinase"/>
    <property type="match status" value="1"/>
</dbReference>
<dbReference type="RefSeq" id="WP_350259057.1">
    <property type="nucleotide sequence ID" value="NZ_CP138335.1"/>
</dbReference>
<dbReference type="InterPro" id="IPR017438">
    <property type="entry name" value="ATP-NAD_kinase_N"/>
</dbReference>
<keyword evidence="4 6" id="KW-0520">NAD</keyword>
<proteinExistence type="inferred from homology"/>
<comment type="function">
    <text evidence="6">Involved in the regulation of the intracellular balance of NAD and NADP, and is a key enzyme in the biosynthesis of NADP. Catalyzes specifically the phosphorylation on 2'-hydroxyl of the adenosine moiety of NAD to yield NADP.</text>
</comment>
<dbReference type="KEGG" id="sapp:SAC06_04705"/>
<comment type="subcellular location">
    <subcellularLocation>
        <location evidence="6">Cytoplasm</location>
    </subcellularLocation>
</comment>
<feature type="binding site" evidence="6">
    <location>
        <position position="138"/>
    </location>
    <ligand>
        <name>NAD(+)</name>
        <dbReference type="ChEBI" id="CHEBI:57540"/>
    </ligand>
</feature>